<evidence type="ECO:0000313" key="3">
    <source>
        <dbReference type="EMBL" id="KAL3331747.1"/>
    </source>
</evidence>
<accession>A0ABD2RK46</accession>
<evidence type="ECO:0000259" key="2">
    <source>
        <dbReference type="Pfam" id="PF08458"/>
    </source>
</evidence>
<keyword evidence="4" id="KW-1185">Reference proteome</keyword>
<feature type="non-terminal residue" evidence="3">
    <location>
        <position position="1"/>
    </location>
</feature>
<dbReference type="InterPro" id="IPR040269">
    <property type="entry name" value="VAB"/>
</dbReference>
<feature type="domain" description="Pleckstrin-like plant" evidence="2">
    <location>
        <begin position="325"/>
        <end position="426"/>
    </location>
</feature>
<protein>
    <recommendedName>
        <fullName evidence="5">VAN3-binding protein</fullName>
    </recommendedName>
</protein>
<dbReference type="Pfam" id="PF08458">
    <property type="entry name" value="PH_2"/>
    <property type="match status" value="1"/>
</dbReference>
<evidence type="ECO:0000259" key="1">
    <source>
        <dbReference type="Pfam" id="PF05703"/>
    </source>
</evidence>
<dbReference type="EMBL" id="JBJKTR010000019">
    <property type="protein sequence ID" value="KAL3331747.1"/>
    <property type="molecule type" value="Genomic_DNA"/>
</dbReference>
<dbReference type="InterPro" id="IPR008546">
    <property type="entry name" value="VAN3-bd-like_auxin_canal"/>
</dbReference>
<dbReference type="PANTHER" id="PTHR31351:SF25">
    <property type="entry name" value="AUXIN CANALIZATION PROTEIN (DUF828)"/>
    <property type="match status" value="1"/>
</dbReference>
<organism evidence="3 4">
    <name type="scientific">Solanum stoloniferum</name>
    <dbReference type="NCBI Taxonomy" id="62892"/>
    <lineage>
        <taxon>Eukaryota</taxon>
        <taxon>Viridiplantae</taxon>
        <taxon>Streptophyta</taxon>
        <taxon>Embryophyta</taxon>
        <taxon>Tracheophyta</taxon>
        <taxon>Spermatophyta</taxon>
        <taxon>Magnoliopsida</taxon>
        <taxon>eudicotyledons</taxon>
        <taxon>Gunneridae</taxon>
        <taxon>Pentapetalae</taxon>
        <taxon>asterids</taxon>
        <taxon>lamiids</taxon>
        <taxon>Solanales</taxon>
        <taxon>Solanaceae</taxon>
        <taxon>Solanoideae</taxon>
        <taxon>Solaneae</taxon>
        <taxon>Solanum</taxon>
    </lineage>
</organism>
<gene>
    <name evidence="3" type="ORF">AABB24_032387</name>
</gene>
<dbReference type="Pfam" id="PF05703">
    <property type="entry name" value="Auxin_canalis"/>
    <property type="match status" value="1"/>
</dbReference>
<proteinExistence type="predicted"/>
<dbReference type="PANTHER" id="PTHR31351">
    <property type="entry name" value="EXPRESSED PROTEIN"/>
    <property type="match status" value="1"/>
</dbReference>
<name>A0ABD2RK46_9SOLN</name>
<reference evidence="3 4" key="1">
    <citation type="submission" date="2024-05" db="EMBL/GenBank/DDBJ databases">
        <title>De novo assembly of an allotetraploid wild potato.</title>
        <authorList>
            <person name="Hosaka A.J."/>
        </authorList>
    </citation>
    <scope>NUCLEOTIDE SEQUENCE [LARGE SCALE GENOMIC DNA]</scope>
    <source>
        <tissue evidence="3">Young leaves</tissue>
    </source>
</reference>
<feature type="domain" description="VAN3-binding protein-like auxin canalisation" evidence="1">
    <location>
        <begin position="63"/>
        <end position="304"/>
    </location>
</feature>
<dbReference type="AlphaFoldDB" id="A0ABD2RK46"/>
<evidence type="ECO:0008006" key="5">
    <source>
        <dbReference type="Google" id="ProtNLM"/>
    </source>
</evidence>
<evidence type="ECO:0000313" key="4">
    <source>
        <dbReference type="Proteomes" id="UP001627284"/>
    </source>
</evidence>
<dbReference type="InterPro" id="IPR013666">
    <property type="entry name" value="PH_pln"/>
</dbReference>
<dbReference type="Proteomes" id="UP001627284">
    <property type="component" value="Unassembled WGS sequence"/>
</dbReference>
<comment type="caution">
    <text evidence="3">The sequence shown here is derived from an EMBL/GenBank/DDBJ whole genome shotgun (WGS) entry which is preliminary data.</text>
</comment>
<sequence>DLTLLSFLSNSYLFISLLSVFSILSKLHSPYNNCRATVQSWLKKKKKRKMDLDSNPTISQAHPETMDFLSRTWCNFAVQAFQPEMQDQALILHENSIKNLNIDNKPPLPKMEKSMKMDDADNSIPPWKSNDVKSWIWMQQAMHPEVNYNSYFQKKWMPWKIGPLKNVSIKKWIKEIKQKRKEEKRLQKAEVHAAISVAGVAAALAAIAAENLNHDQSRRTKESAVASAAALVAAQCAKVAEAMGAKRDQISSVIGSAMTGTSASDILTLTAAATTALRGAETLKARSGYKNILNGSTPVLPIEDSNDYNFNYEKCRSILSKGADLYIEKSEGRSKLRSVSIVLNSEAKVILRTRKPTMLKTFSSQTESVVLDLHAELYKDSNGAETDSCYLIVLTTNRGVIKLDMMDDYQQYRMWSMTINQMLTLSTSFTKYELQYYKS</sequence>